<dbReference type="EMBL" id="JBHTCF010000001">
    <property type="protein sequence ID" value="MFC7303053.1"/>
    <property type="molecule type" value="Genomic_DNA"/>
</dbReference>
<comment type="similarity">
    <text evidence="1">Belongs to the ATP-dependent AMP-binding enzyme family.</text>
</comment>
<dbReference type="PANTHER" id="PTHR43859">
    <property type="entry name" value="ACYL-ACTIVATING ENZYME"/>
    <property type="match status" value="1"/>
</dbReference>
<dbReference type="Pfam" id="PF00501">
    <property type="entry name" value="AMP-binding"/>
    <property type="match status" value="1"/>
</dbReference>
<dbReference type="InterPro" id="IPR000873">
    <property type="entry name" value="AMP-dep_synth/lig_dom"/>
</dbReference>
<sequence>MRIPMTVADFFDRAELGFSSSLGVVDEPDQPALAVPELSYGMFADRVRAWQAGLDALGVGEGERVAVVSHNSTRLLELLFAVPMSGRICVPVNFRLKPDEIEYVVRQSGASVLLVDPELDEALSGVKARHRFVLGEQTETELMRFGVEPRPWAHPDEDATATINYTSGTTARPKGVQLTHRNIWVNGLTFGLHTRVWERDVYMHTLPMFHCNGWGMPYVMAGLGVQQVVLRKVDGTEILRRVERHGVTLMCGAPAVWNAVLDAAAAWQGEIPGRDRVRIVCAGAPPPSRTIQRVGEELGWEFTQIYGLTETSPVLTFNRIRPEDDALPAEERARKLSRAGLPALGVRLKVSDGGEVLARSNVVLDGYWDKPDETEAALGDGWFHTGDGGTIDASDGHLTISDRKKDVIITGGENVSSIEVEDTIFSHPAVAEVAVIGVPHEKWGETIKALVVLAEGATAQEADIIAHCKERMAGYKAPTSVEFRTAIPRTATGKIQKFKLREPYWSGMERGVN</sequence>
<evidence type="ECO:0000256" key="1">
    <source>
        <dbReference type="ARBA" id="ARBA00006432"/>
    </source>
</evidence>
<dbReference type="Gene3D" id="3.40.50.12780">
    <property type="entry name" value="N-terminal domain of ligase-like"/>
    <property type="match status" value="1"/>
</dbReference>
<evidence type="ECO:0000256" key="3">
    <source>
        <dbReference type="ARBA" id="ARBA00022832"/>
    </source>
</evidence>
<evidence type="ECO:0000259" key="6">
    <source>
        <dbReference type="Pfam" id="PF13193"/>
    </source>
</evidence>
<proteinExistence type="inferred from homology"/>
<dbReference type="SUPFAM" id="SSF56801">
    <property type="entry name" value="Acetyl-CoA synthetase-like"/>
    <property type="match status" value="1"/>
</dbReference>
<comment type="caution">
    <text evidence="7">The sequence shown here is derived from an EMBL/GenBank/DDBJ whole genome shotgun (WGS) entry which is preliminary data.</text>
</comment>
<dbReference type="Proteomes" id="UP001596523">
    <property type="component" value="Unassembled WGS sequence"/>
</dbReference>
<evidence type="ECO:0000259" key="5">
    <source>
        <dbReference type="Pfam" id="PF00501"/>
    </source>
</evidence>
<dbReference type="InterPro" id="IPR045851">
    <property type="entry name" value="AMP-bd_C_sf"/>
</dbReference>
<feature type="domain" description="AMP-binding enzyme C-terminal" evidence="6">
    <location>
        <begin position="419"/>
        <end position="494"/>
    </location>
</feature>
<dbReference type="PANTHER" id="PTHR43859:SF4">
    <property type="entry name" value="BUTANOATE--COA LIGASE AAE1-RELATED"/>
    <property type="match status" value="1"/>
</dbReference>
<feature type="domain" description="AMP-dependent synthetase/ligase" evidence="5">
    <location>
        <begin position="27"/>
        <end position="368"/>
    </location>
</feature>
<evidence type="ECO:0000313" key="8">
    <source>
        <dbReference type="Proteomes" id="UP001596523"/>
    </source>
</evidence>
<evidence type="ECO:0000313" key="7">
    <source>
        <dbReference type="EMBL" id="MFC7303053.1"/>
    </source>
</evidence>
<dbReference type="InterPro" id="IPR042099">
    <property type="entry name" value="ANL_N_sf"/>
</dbReference>
<protein>
    <submittedName>
        <fullName evidence="7">AMP-binding protein</fullName>
    </submittedName>
</protein>
<keyword evidence="4" id="KW-0443">Lipid metabolism</keyword>
<dbReference type="Pfam" id="PF13193">
    <property type="entry name" value="AMP-binding_C"/>
    <property type="match status" value="1"/>
</dbReference>
<organism evidence="7 8">
    <name type="scientific">Streptomyces monticola</name>
    <dbReference type="NCBI Taxonomy" id="2666263"/>
    <lineage>
        <taxon>Bacteria</taxon>
        <taxon>Bacillati</taxon>
        <taxon>Actinomycetota</taxon>
        <taxon>Actinomycetes</taxon>
        <taxon>Kitasatosporales</taxon>
        <taxon>Streptomycetaceae</taxon>
        <taxon>Streptomyces</taxon>
    </lineage>
</organism>
<keyword evidence="8" id="KW-1185">Reference proteome</keyword>
<dbReference type="RefSeq" id="WP_381825831.1">
    <property type="nucleotide sequence ID" value="NZ_JBHTCF010000001.1"/>
</dbReference>
<name>A0ABW2JBS7_9ACTN</name>
<reference evidence="8" key="1">
    <citation type="journal article" date="2019" name="Int. J. Syst. Evol. Microbiol.">
        <title>The Global Catalogue of Microorganisms (GCM) 10K type strain sequencing project: providing services to taxonomists for standard genome sequencing and annotation.</title>
        <authorList>
            <consortium name="The Broad Institute Genomics Platform"/>
            <consortium name="The Broad Institute Genome Sequencing Center for Infectious Disease"/>
            <person name="Wu L."/>
            <person name="Ma J."/>
        </authorList>
    </citation>
    <scope>NUCLEOTIDE SEQUENCE [LARGE SCALE GENOMIC DNA]</scope>
    <source>
        <strain evidence="8">SYNS20</strain>
    </source>
</reference>
<evidence type="ECO:0000256" key="4">
    <source>
        <dbReference type="ARBA" id="ARBA00023098"/>
    </source>
</evidence>
<gene>
    <name evidence="7" type="ORF">ACFQVC_02315</name>
</gene>
<dbReference type="InterPro" id="IPR025110">
    <property type="entry name" value="AMP-bd_C"/>
</dbReference>
<evidence type="ECO:0000256" key="2">
    <source>
        <dbReference type="ARBA" id="ARBA00022598"/>
    </source>
</evidence>
<accession>A0ABW2JBS7</accession>
<keyword evidence="2" id="KW-0436">Ligase</keyword>
<dbReference type="Gene3D" id="3.30.300.30">
    <property type="match status" value="1"/>
</dbReference>
<keyword evidence="3" id="KW-0276">Fatty acid metabolism</keyword>